<dbReference type="EMBL" id="JAVEPI010000001">
    <property type="protein sequence ID" value="KAK1444306.1"/>
    <property type="molecule type" value="Genomic_DNA"/>
</dbReference>
<evidence type="ECO:0000313" key="3">
    <source>
        <dbReference type="EMBL" id="KAK1444306.1"/>
    </source>
</evidence>
<dbReference type="Pfam" id="PF01823">
    <property type="entry name" value="MACPF"/>
    <property type="match status" value="1"/>
</dbReference>
<gene>
    <name evidence="3" type="ORF">BgAZ_102120</name>
</gene>
<dbReference type="PROSITE" id="PS51412">
    <property type="entry name" value="MACPF_2"/>
    <property type="match status" value="1"/>
</dbReference>
<dbReference type="AlphaFoldDB" id="A0AAD8PFA1"/>
<sequence length="539" mass="59622">MYFFNIGYLLVACIALARCGRHPNVHSTNSTNVLMPDSNYTTDYVGRGYDAVFGNPFGSSSRTVDSGYRNSIIDRSEDAGYESKKAPSSDLVWQRELSTCWHSDEREGMCDDDIMKELKDEFQMEGTDTNDLLEANIRNSFDSDKTLVTSAKYRVTNAFCAIREGGMILPFKGKLSTFFIKDLGNVPEKIDGLKVCSADVYLAEPMKEECKGIDKWIKFFKRYGTHVTTHAVTGGHIIYIDNMASVNNSAKNEENMSAGVNVSTKHNFNRTLSGSRESSQMWIIGGYYAKGLESNSYSAFRTWSQNVWKRPMPIRGSFASLEHFVGDKAKAYADALQFYRQLQSVANGHSLNYYTFYQMIKEMTAVTANDPLVHCPDGMVVVAGFVISKNIPMDIDSCVTSRTFCSSDVIRNNAFSMALCSKPGSFTMSMTSTSKRSCPGDSVVAAGFQLYFDDSLSMQLTPCPTGSSTLVMNYSSIGKTDCGEMPGNLGVEWKICVPRRILESRITVFAGGVRAGENKLISCQHPQKVTLGKSTSDAP</sequence>
<accession>A0AAD8PFA1</accession>
<evidence type="ECO:0000259" key="2">
    <source>
        <dbReference type="PROSITE" id="PS51412"/>
    </source>
</evidence>
<comment type="caution">
    <text evidence="3">The sequence shown here is derived from an EMBL/GenBank/DDBJ whole genome shotgun (WGS) entry which is preliminary data.</text>
</comment>
<organism evidence="3 4">
    <name type="scientific">Babesia gibsoni</name>
    <dbReference type="NCBI Taxonomy" id="33632"/>
    <lineage>
        <taxon>Eukaryota</taxon>
        <taxon>Sar</taxon>
        <taxon>Alveolata</taxon>
        <taxon>Apicomplexa</taxon>
        <taxon>Aconoidasida</taxon>
        <taxon>Piroplasmida</taxon>
        <taxon>Babesiidae</taxon>
        <taxon>Babesia</taxon>
    </lineage>
</organism>
<dbReference type="Proteomes" id="UP001230268">
    <property type="component" value="Unassembled WGS sequence"/>
</dbReference>
<evidence type="ECO:0000256" key="1">
    <source>
        <dbReference type="SAM" id="SignalP"/>
    </source>
</evidence>
<feature type="chain" id="PRO_5041919892" description="MACPF domain-containing protein" evidence="1">
    <location>
        <begin position="20"/>
        <end position="539"/>
    </location>
</feature>
<reference evidence="3" key="1">
    <citation type="submission" date="2023-08" db="EMBL/GenBank/DDBJ databases">
        <title>Draft sequence of the Babesia gibsoni genome.</title>
        <authorList>
            <person name="Yamagishi J.Y."/>
            <person name="Xuan X.X."/>
        </authorList>
    </citation>
    <scope>NUCLEOTIDE SEQUENCE</scope>
    <source>
        <strain evidence="3">Azabu</strain>
    </source>
</reference>
<proteinExistence type="predicted"/>
<protein>
    <recommendedName>
        <fullName evidence="2">MACPF domain-containing protein</fullName>
    </recommendedName>
</protein>
<evidence type="ECO:0000313" key="4">
    <source>
        <dbReference type="Proteomes" id="UP001230268"/>
    </source>
</evidence>
<keyword evidence="1" id="KW-0732">Signal</keyword>
<name>A0AAD8PFA1_BABGI</name>
<keyword evidence="4" id="KW-1185">Reference proteome</keyword>
<dbReference type="InterPro" id="IPR020864">
    <property type="entry name" value="MACPF"/>
</dbReference>
<feature type="signal peptide" evidence="1">
    <location>
        <begin position="1"/>
        <end position="19"/>
    </location>
</feature>
<feature type="domain" description="MACPF" evidence="2">
    <location>
        <begin position="28"/>
        <end position="357"/>
    </location>
</feature>